<dbReference type="PANTHER" id="PTHR47812:SF2">
    <property type="entry name" value="SMR (SMALL MUTS RELATED) DOMAIN-CONTAINING PROTEIN"/>
    <property type="match status" value="1"/>
</dbReference>
<dbReference type="GeneID" id="103704789"/>
<keyword evidence="3" id="KW-1185">Reference proteome</keyword>
<dbReference type="Pfam" id="PF08590">
    <property type="entry name" value="DUF1771"/>
    <property type="match status" value="1"/>
</dbReference>
<feature type="compositionally biased region" description="Polar residues" evidence="1">
    <location>
        <begin position="1"/>
        <end position="16"/>
    </location>
</feature>
<dbReference type="AlphaFoldDB" id="A0A8B7BVT4"/>
<evidence type="ECO:0000313" key="4">
    <source>
        <dbReference type="RefSeq" id="XP_008786450.2"/>
    </source>
</evidence>
<dbReference type="SMART" id="SM01162">
    <property type="entry name" value="DUF1771"/>
    <property type="match status" value="1"/>
</dbReference>
<accession>A0A8B7BVT4</accession>
<name>A0A8B7BVT4_PHODC</name>
<reference evidence="4" key="2">
    <citation type="submission" date="2025-08" db="UniProtKB">
        <authorList>
            <consortium name="RefSeq"/>
        </authorList>
    </citation>
    <scope>IDENTIFICATION</scope>
    <source>
        <tissue evidence="4">Young leaves</tissue>
    </source>
</reference>
<sequence>MTISRSPLNSNMQQPRVRTPGWAAFDRKQRAKDGTLPECDADPFPSISNATSSGSAKNLVTNNSTSMRSSSLAVRPYVKCPLPVNNQKSGFLNDNSAARHLDHQITAKNNVNPAVKMLKDVHSWADQNLIKDLLAAVNGDVDQASIILKAMVSPDSNKEKTSCSELSTFISTKDKCWGQSLSIDNKLSDGADAVLISSKGPSTFMNDSTKFSVDSKPANNKLSDGAHEVLISRRLSSVPAEPEWEENDVYLSHRKDAIMMMRAASQHSRAASNAYLRGDHVSARQFSLRARGEWTAAEKLNMKAAEKILHIRNSDNDIWKIDLHGLHASEAVRALKERLHKIESQAIMSCSASSDGLVKLEAGISHSASLETLKGLEKDSHAKKMRALPQQRQTVLHVITGTGNHSRGQASLPTVVRSFLIENGYHFADARPGVIAVRPKFRDK</sequence>
<organism evidence="3 4">
    <name type="scientific">Phoenix dactylifera</name>
    <name type="common">Date palm</name>
    <dbReference type="NCBI Taxonomy" id="42345"/>
    <lineage>
        <taxon>Eukaryota</taxon>
        <taxon>Viridiplantae</taxon>
        <taxon>Streptophyta</taxon>
        <taxon>Embryophyta</taxon>
        <taxon>Tracheophyta</taxon>
        <taxon>Spermatophyta</taxon>
        <taxon>Magnoliopsida</taxon>
        <taxon>Liliopsida</taxon>
        <taxon>Arecaceae</taxon>
        <taxon>Coryphoideae</taxon>
        <taxon>Phoeniceae</taxon>
        <taxon>Phoenix</taxon>
    </lineage>
</organism>
<dbReference type="Gene3D" id="3.30.1370.110">
    <property type="match status" value="1"/>
</dbReference>
<protein>
    <submittedName>
        <fullName evidence="4">Uncharacterized protein LOC103704789</fullName>
    </submittedName>
</protein>
<dbReference type="PROSITE" id="PS50828">
    <property type="entry name" value="SMR"/>
    <property type="match status" value="1"/>
</dbReference>
<dbReference type="OrthoDB" id="3231855at2759"/>
<evidence type="ECO:0000313" key="3">
    <source>
        <dbReference type="Proteomes" id="UP000228380"/>
    </source>
</evidence>
<dbReference type="SUPFAM" id="SSF160443">
    <property type="entry name" value="SMR domain-like"/>
    <property type="match status" value="1"/>
</dbReference>
<dbReference type="RefSeq" id="XP_008786450.2">
    <property type="nucleotide sequence ID" value="XM_008788228.4"/>
</dbReference>
<gene>
    <name evidence="4" type="primary">LOC103704789</name>
</gene>
<dbReference type="Proteomes" id="UP000228380">
    <property type="component" value="Chromosome 14"/>
</dbReference>
<feature type="region of interest" description="Disordered" evidence="1">
    <location>
        <begin position="1"/>
        <end position="66"/>
    </location>
</feature>
<evidence type="ECO:0000259" key="2">
    <source>
        <dbReference type="PROSITE" id="PS50828"/>
    </source>
</evidence>
<reference evidence="3" key="1">
    <citation type="journal article" date="2019" name="Nat. Commun.">
        <title>Genome-wide association mapping of date palm fruit traits.</title>
        <authorList>
            <person name="Hazzouri K.M."/>
            <person name="Gros-Balthazard M."/>
            <person name="Flowers J.M."/>
            <person name="Copetti D."/>
            <person name="Lemansour A."/>
            <person name="Lebrun M."/>
            <person name="Masmoudi K."/>
            <person name="Ferrand S."/>
            <person name="Dhar M.I."/>
            <person name="Fresquez Z.A."/>
            <person name="Rosas U."/>
            <person name="Zhang J."/>
            <person name="Talag J."/>
            <person name="Lee S."/>
            <person name="Kudrna D."/>
            <person name="Powell R.F."/>
            <person name="Leitch I.J."/>
            <person name="Krueger R.R."/>
            <person name="Wing R.A."/>
            <person name="Amiri K.M.A."/>
            <person name="Purugganan M.D."/>
        </authorList>
    </citation>
    <scope>NUCLEOTIDE SEQUENCE [LARGE SCALE GENOMIC DNA]</scope>
    <source>
        <strain evidence="3">cv. Khalas</strain>
    </source>
</reference>
<dbReference type="InterPro" id="IPR036063">
    <property type="entry name" value="Smr_dom_sf"/>
</dbReference>
<dbReference type="SMART" id="SM00463">
    <property type="entry name" value="SMR"/>
    <property type="match status" value="1"/>
</dbReference>
<proteinExistence type="predicted"/>
<dbReference type="InterPro" id="IPR013899">
    <property type="entry name" value="DUF1771"/>
</dbReference>
<feature type="compositionally biased region" description="Polar residues" evidence="1">
    <location>
        <begin position="46"/>
        <end position="66"/>
    </location>
</feature>
<dbReference type="InterPro" id="IPR002625">
    <property type="entry name" value="Smr_dom"/>
</dbReference>
<dbReference type="PANTHER" id="PTHR47812">
    <property type="entry name" value="SMR (SMALL MUTS RELATED) DOMAIN-CONTAINING PROTEIN"/>
    <property type="match status" value="1"/>
</dbReference>
<feature type="domain" description="Smr" evidence="2">
    <location>
        <begin position="321"/>
        <end position="440"/>
    </location>
</feature>
<evidence type="ECO:0000256" key="1">
    <source>
        <dbReference type="SAM" id="MobiDB-lite"/>
    </source>
</evidence>
<dbReference type="KEGG" id="pda:103704789"/>
<feature type="compositionally biased region" description="Basic and acidic residues" evidence="1">
    <location>
        <begin position="25"/>
        <end position="35"/>
    </location>
</feature>